<keyword evidence="1" id="KW-0403">Intermediate filament</keyword>
<evidence type="ECO:0000256" key="2">
    <source>
        <dbReference type="ARBA" id="ARBA00023054"/>
    </source>
</evidence>
<dbReference type="InterPro" id="IPR002957">
    <property type="entry name" value="Keratin_I"/>
</dbReference>
<keyword evidence="2 3" id="KW-0175">Coiled coil</keyword>
<reference evidence="5" key="3">
    <citation type="submission" date="2025-09" db="UniProtKB">
        <authorList>
            <consortium name="Ensembl"/>
        </authorList>
    </citation>
    <scope>IDENTIFICATION</scope>
</reference>
<dbReference type="PROSITE" id="PS51842">
    <property type="entry name" value="IF_ROD_2"/>
    <property type="match status" value="1"/>
</dbReference>
<dbReference type="PANTHER" id="PTHR23239">
    <property type="entry name" value="INTERMEDIATE FILAMENT"/>
    <property type="match status" value="1"/>
</dbReference>
<dbReference type="PANTHER" id="PTHR23239:SF344">
    <property type="entry name" value="KERATIN, TYPE I CYTOSKELETAL 15-LIKE"/>
    <property type="match status" value="1"/>
</dbReference>
<feature type="domain" description="IF rod" evidence="4">
    <location>
        <begin position="103"/>
        <end position="155"/>
    </location>
</feature>
<evidence type="ECO:0000256" key="3">
    <source>
        <dbReference type="SAM" id="Coils"/>
    </source>
</evidence>
<name>A0A672F3P2_SALFA</name>
<evidence type="ECO:0000313" key="5">
    <source>
        <dbReference type="Ensembl" id="ENSSFAP00005000368.1"/>
    </source>
</evidence>
<dbReference type="SUPFAM" id="SSF64593">
    <property type="entry name" value="Intermediate filament protein, coiled coil region"/>
    <property type="match status" value="1"/>
</dbReference>
<feature type="coiled-coil region" evidence="3">
    <location>
        <begin position="93"/>
        <end position="134"/>
    </location>
</feature>
<dbReference type="Ensembl" id="ENSSFAT00005000381.1">
    <property type="protein sequence ID" value="ENSSFAP00005000368.1"/>
    <property type="gene ID" value="ENSSFAG00005000274.1"/>
</dbReference>
<dbReference type="InParanoid" id="A0A672F3P2"/>
<dbReference type="Proteomes" id="UP000472267">
    <property type="component" value="Chromosome 4"/>
</dbReference>
<protein>
    <recommendedName>
        <fullName evidence="4">IF rod domain-containing protein</fullName>
    </recommendedName>
</protein>
<dbReference type="Pfam" id="PF00038">
    <property type="entry name" value="Filament"/>
    <property type="match status" value="1"/>
</dbReference>
<accession>A0A672F3P2</accession>
<dbReference type="GO" id="GO:0005882">
    <property type="term" value="C:intermediate filament"/>
    <property type="evidence" value="ECO:0007669"/>
    <property type="project" value="UniProtKB-KW"/>
</dbReference>
<evidence type="ECO:0000256" key="1">
    <source>
        <dbReference type="ARBA" id="ARBA00022754"/>
    </source>
</evidence>
<reference evidence="5" key="2">
    <citation type="submission" date="2025-08" db="UniProtKB">
        <authorList>
            <consortium name="Ensembl"/>
        </authorList>
    </citation>
    <scope>IDENTIFICATION</scope>
</reference>
<reference evidence="5" key="1">
    <citation type="submission" date="2019-06" db="EMBL/GenBank/DDBJ databases">
        <authorList>
            <consortium name="Wellcome Sanger Institute Data Sharing"/>
        </authorList>
    </citation>
    <scope>NUCLEOTIDE SEQUENCE [LARGE SCALE GENOMIC DNA]</scope>
</reference>
<dbReference type="AlphaFoldDB" id="A0A672F3P2"/>
<evidence type="ECO:0000259" key="4">
    <source>
        <dbReference type="PROSITE" id="PS51842"/>
    </source>
</evidence>
<dbReference type="GO" id="GO:0005198">
    <property type="term" value="F:structural molecule activity"/>
    <property type="evidence" value="ECO:0007669"/>
    <property type="project" value="InterPro"/>
</dbReference>
<keyword evidence="6" id="KW-1185">Reference proteome</keyword>
<proteinExistence type="predicted"/>
<evidence type="ECO:0000313" key="6">
    <source>
        <dbReference type="Proteomes" id="UP000472267"/>
    </source>
</evidence>
<organism evidence="5 6">
    <name type="scientific">Salarias fasciatus</name>
    <name type="common">Jewelled blenny</name>
    <name type="synonym">Blennius fasciatus</name>
    <dbReference type="NCBI Taxonomy" id="181472"/>
    <lineage>
        <taxon>Eukaryota</taxon>
        <taxon>Metazoa</taxon>
        <taxon>Chordata</taxon>
        <taxon>Craniata</taxon>
        <taxon>Vertebrata</taxon>
        <taxon>Euteleostomi</taxon>
        <taxon>Actinopterygii</taxon>
        <taxon>Neopterygii</taxon>
        <taxon>Teleostei</taxon>
        <taxon>Neoteleostei</taxon>
        <taxon>Acanthomorphata</taxon>
        <taxon>Ovalentaria</taxon>
        <taxon>Blenniimorphae</taxon>
        <taxon>Blenniiformes</taxon>
        <taxon>Blennioidei</taxon>
        <taxon>Blenniidae</taxon>
        <taxon>Salariinae</taxon>
        <taxon>Salarias</taxon>
    </lineage>
</organism>
<sequence>MRPGLFLKPTSSPPAGISPTLQIFCASPLPSCFTSGGWRRVRGSFKAASTKISIGMTPRGASTRLGSSGSVYGGAGGSGVRISKAFRGAVGSANLLENVTENKKDAMQNLNDRLASYLEKVRGLEAANGELELKIRNAAWPTTFIRSIFTSIFPF</sequence>
<dbReference type="InterPro" id="IPR039008">
    <property type="entry name" value="IF_rod_dom"/>
</dbReference>